<dbReference type="PROSITE" id="PS50048">
    <property type="entry name" value="ZN2_CY6_FUNGAL_2"/>
    <property type="match status" value="1"/>
</dbReference>
<dbReference type="CDD" id="cd00067">
    <property type="entry name" value="GAL4"/>
    <property type="match status" value="1"/>
</dbReference>
<dbReference type="PANTHER" id="PTHR47784:SF4">
    <property type="entry name" value="ZN(II)2CYS6 TRANSCRIPTION FACTOR (EUROFUNG)"/>
    <property type="match status" value="1"/>
</dbReference>
<dbReference type="PRINTS" id="PR00755">
    <property type="entry name" value="AFLATOXINBRP"/>
</dbReference>
<feature type="compositionally biased region" description="Basic residues" evidence="2">
    <location>
        <begin position="10"/>
        <end position="20"/>
    </location>
</feature>
<dbReference type="InterPro" id="IPR001138">
    <property type="entry name" value="Zn2Cys6_DnaBD"/>
</dbReference>
<keyword evidence="5" id="KW-1185">Reference proteome</keyword>
<reference evidence="4" key="1">
    <citation type="journal article" date="2020" name="Stud. Mycol.">
        <title>101 Dothideomycetes genomes: a test case for predicting lifestyles and emergence of pathogens.</title>
        <authorList>
            <person name="Haridas S."/>
            <person name="Albert R."/>
            <person name="Binder M."/>
            <person name="Bloem J."/>
            <person name="Labutti K."/>
            <person name="Salamov A."/>
            <person name="Andreopoulos B."/>
            <person name="Baker S."/>
            <person name="Barry K."/>
            <person name="Bills G."/>
            <person name="Bluhm B."/>
            <person name="Cannon C."/>
            <person name="Castanera R."/>
            <person name="Culley D."/>
            <person name="Daum C."/>
            <person name="Ezra D."/>
            <person name="Gonzalez J."/>
            <person name="Henrissat B."/>
            <person name="Kuo A."/>
            <person name="Liang C."/>
            <person name="Lipzen A."/>
            <person name="Lutzoni F."/>
            <person name="Magnuson J."/>
            <person name="Mondo S."/>
            <person name="Nolan M."/>
            <person name="Ohm R."/>
            <person name="Pangilinan J."/>
            <person name="Park H.-J."/>
            <person name="Ramirez L."/>
            <person name="Alfaro M."/>
            <person name="Sun H."/>
            <person name="Tritt A."/>
            <person name="Yoshinaga Y."/>
            <person name="Zwiers L.-H."/>
            <person name="Turgeon B."/>
            <person name="Goodwin S."/>
            <person name="Spatafora J."/>
            <person name="Crous P."/>
            <person name="Grigoriev I."/>
        </authorList>
    </citation>
    <scope>NUCLEOTIDE SEQUENCE</scope>
    <source>
        <strain evidence="4">CBS 107.79</strain>
    </source>
</reference>
<feature type="region of interest" description="Disordered" evidence="2">
    <location>
        <begin position="1"/>
        <end position="20"/>
    </location>
</feature>
<dbReference type="InterPro" id="IPR036864">
    <property type="entry name" value="Zn2-C6_fun-type_DNA-bd_sf"/>
</dbReference>
<feature type="domain" description="Zn(2)-C6 fungal-type" evidence="3">
    <location>
        <begin position="21"/>
        <end position="51"/>
    </location>
</feature>
<organism evidence="4 5">
    <name type="scientific">Bimuria novae-zelandiae CBS 107.79</name>
    <dbReference type="NCBI Taxonomy" id="1447943"/>
    <lineage>
        <taxon>Eukaryota</taxon>
        <taxon>Fungi</taxon>
        <taxon>Dikarya</taxon>
        <taxon>Ascomycota</taxon>
        <taxon>Pezizomycotina</taxon>
        <taxon>Dothideomycetes</taxon>
        <taxon>Pleosporomycetidae</taxon>
        <taxon>Pleosporales</taxon>
        <taxon>Massarineae</taxon>
        <taxon>Didymosphaeriaceae</taxon>
        <taxon>Bimuria</taxon>
    </lineage>
</organism>
<dbReference type="InterPro" id="IPR053157">
    <property type="entry name" value="Sterol_Uptake_Regulator"/>
</dbReference>
<proteinExistence type="predicted"/>
<dbReference type="OrthoDB" id="5386330at2759"/>
<dbReference type="Gene3D" id="4.10.240.10">
    <property type="entry name" value="Zn(2)-C6 fungal-type DNA-binding domain"/>
    <property type="match status" value="1"/>
</dbReference>
<dbReference type="AlphaFoldDB" id="A0A6A5VFJ7"/>
<keyword evidence="1" id="KW-0539">Nucleus</keyword>
<dbReference type="EMBL" id="ML976667">
    <property type="protein sequence ID" value="KAF1976283.1"/>
    <property type="molecule type" value="Genomic_DNA"/>
</dbReference>
<protein>
    <recommendedName>
        <fullName evidence="3">Zn(2)-C6 fungal-type domain-containing protein</fullName>
    </recommendedName>
</protein>
<evidence type="ECO:0000313" key="5">
    <source>
        <dbReference type="Proteomes" id="UP000800036"/>
    </source>
</evidence>
<dbReference type="Pfam" id="PF00172">
    <property type="entry name" value="Zn_clus"/>
    <property type="match status" value="1"/>
</dbReference>
<gene>
    <name evidence="4" type="ORF">BU23DRAFT_588089</name>
</gene>
<name>A0A6A5VFJ7_9PLEO</name>
<evidence type="ECO:0000256" key="2">
    <source>
        <dbReference type="SAM" id="MobiDB-lite"/>
    </source>
</evidence>
<dbReference type="PANTHER" id="PTHR47784">
    <property type="entry name" value="STEROL UPTAKE CONTROL PROTEIN 2"/>
    <property type="match status" value="1"/>
</dbReference>
<sequence>MSPGEARTPAIRRPHRKSRRGCLTCKARHLKCDEKKPRCAKCEKYGSPCEYPPLKSVVSPEVALSPAGFNSPSSTQNTALDGPNNDPIASQDLIADISNLRLLHHFTTVTAHTLAHEPDVVDIFSCYMPQVAFDNVFLLHAILSLTACHLSKSESHSRHTYLLQAKRHHQIALTQFRNEVKDITESNVHPVLFFNVSIFPYSCAISASSENPEDAFESLFSSLLLSRMIGPLVQASGLYETMRKSDFGRIMPKDVHSVKWETAEAPAETELVQLRKFSGIIHHIYAPDILKAYKEAIRVLEILFDAKGRLSKPPSDSFLRMWIHLIPARFIELLSERQPGALIIFAHYGVILGRGRHYWYLEGIDELILAVADAFVPTEWRNWLDWPKEQIRGGHITPYSQPA</sequence>
<dbReference type="SMART" id="SM00066">
    <property type="entry name" value="GAL4"/>
    <property type="match status" value="1"/>
</dbReference>
<evidence type="ECO:0000313" key="4">
    <source>
        <dbReference type="EMBL" id="KAF1976283.1"/>
    </source>
</evidence>
<dbReference type="PROSITE" id="PS00463">
    <property type="entry name" value="ZN2_CY6_FUNGAL_1"/>
    <property type="match status" value="1"/>
</dbReference>
<dbReference type="GO" id="GO:0008270">
    <property type="term" value="F:zinc ion binding"/>
    <property type="evidence" value="ECO:0007669"/>
    <property type="project" value="InterPro"/>
</dbReference>
<dbReference type="SUPFAM" id="SSF57701">
    <property type="entry name" value="Zn2/Cys6 DNA-binding domain"/>
    <property type="match status" value="1"/>
</dbReference>
<dbReference type="InterPro" id="IPR021858">
    <property type="entry name" value="Fun_TF"/>
</dbReference>
<dbReference type="GO" id="GO:0001228">
    <property type="term" value="F:DNA-binding transcription activator activity, RNA polymerase II-specific"/>
    <property type="evidence" value="ECO:0007669"/>
    <property type="project" value="TreeGrafter"/>
</dbReference>
<dbReference type="Pfam" id="PF11951">
    <property type="entry name" value="Fungal_trans_2"/>
    <property type="match status" value="1"/>
</dbReference>
<evidence type="ECO:0000259" key="3">
    <source>
        <dbReference type="PROSITE" id="PS50048"/>
    </source>
</evidence>
<evidence type="ECO:0000256" key="1">
    <source>
        <dbReference type="ARBA" id="ARBA00023242"/>
    </source>
</evidence>
<accession>A0A6A5VFJ7</accession>
<dbReference type="Proteomes" id="UP000800036">
    <property type="component" value="Unassembled WGS sequence"/>
</dbReference>